<dbReference type="Gene3D" id="3.20.20.70">
    <property type="entry name" value="Aldolase class I"/>
    <property type="match status" value="1"/>
</dbReference>
<dbReference type="SFLD" id="SFLDS00029">
    <property type="entry name" value="Radical_SAM"/>
    <property type="match status" value="1"/>
</dbReference>
<dbReference type="EMBL" id="JAFNAA010000023">
    <property type="protein sequence ID" value="MBO1109638.1"/>
    <property type="molecule type" value="Genomic_DNA"/>
</dbReference>
<sequence length="377" mass="42493">MSSAASSNAPVADRLRQWDWEAIRLSLYSKTAADVERALAKPQLDQGDIQALLSPAAADYLEPMAQRAYALTRQRFGQAIQMYIPLYLSNLCSNECSYCGFSVNQPIRRLALSAEQIVREGAAIRSRGYQHLLLVSGEAETKVGAAYFRQALQLLRPQFAQLSLEVQPLTTAEYQMLVDEGLHAVLVYQETYQRAVYARHHLRGKKQDFDWRLETPDRLGQAGVSKIGVGALLGLADWRTDSWFTLQHVRLLEQTYWRSRYSISFPRLRPCSSNREQFSGMSERELVQLICACRIASPQAELSLSTRESAAFRDQVLPLGITSMSAESSTQPGGYAEQDARLEQFRIDDARSTAQVAAAIRARGFQPVWKDWESAFR</sequence>
<evidence type="ECO:0000256" key="2">
    <source>
        <dbReference type="ARBA" id="ARBA00022485"/>
    </source>
</evidence>
<dbReference type="GO" id="GO:0005506">
    <property type="term" value="F:iron ion binding"/>
    <property type="evidence" value="ECO:0007669"/>
    <property type="project" value="InterPro"/>
</dbReference>
<dbReference type="Proteomes" id="UP000664658">
    <property type="component" value="Unassembled WGS sequence"/>
</dbReference>
<dbReference type="GO" id="GO:0051539">
    <property type="term" value="F:4 iron, 4 sulfur cluster binding"/>
    <property type="evidence" value="ECO:0007669"/>
    <property type="project" value="UniProtKB-KW"/>
</dbReference>
<evidence type="ECO:0000313" key="8">
    <source>
        <dbReference type="EMBL" id="MBO1109638.1"/>
    </source>
</evidence>
<keyword evidence="5" id="KW-0408">Iron</keyword>
<dbReference type="SUPFAM" id="SSF102114">
    <property type="entry name" value="Radical SAM enzymes"/>
    <property type="match status" value="1"/>
</dbReference>
<dbReference type="SMART" id="SM00876">
    <property type="entry name" value="BATS"/>
    <property type="match status" value="1"/>
</dbReference>
<dbReference type="InterPro" id="IPR013785">
    <property type="entry name" value="Aldolase_TIM"/>
</dbReference>
<dbReference type="NCBIfam" id="TIGR02351">
    <property type="entry name" value="thiH"/>
    <property type="match status" value="1"/>
</dbReference>
<dbReference type="SFLD" id="SFLDG01060">
    <property type="entry name" value="BATS_domain_containing"/>
    <property type="match status" value="1"/>
</dbReference>
<evidence type="ECO:0000256" key="3">
    <source>
        <dbReference type="ARBA" id="ARBA00022691"/>
    </source>
</evidence>
<dbReference type="InterPro" id="IPR058240">
    <property type="entry name" value="rSAM_sf"/>
</dbReference>
<dbReference type="SFLD" id="SFLDG01081">
    <property type="entry name" value="cleavage_of_the_Ca-Cb_bond_in"/>
    <property type="match status" value="1"/>
</dbReference>
<dbReference type="Pfam" id="PF04055">
    <property type="entry name" value="Radical_SAM"/>
    <property type="match status" value="1"/>
</dbReference>
<dbReference type="SFLD" id="SFLDF00301">
    <property type="entry name" value="2-iminoacetate_synthase_(ThiH)"/>
    <property type="match status" value="1"/>
</dbReference>
<dbReference type="CDD" id="cd01335">
    <property type="entry name" value="Radical_SAM"/>
    <property type="match status" value="1"/>
</dbReference>
<dbReference type="Pfam" id="PF06968">
    <property type="entry name" value="BATS"/>
    <property type="match status" value="1"/>
</dbReference>
<evidence type="ECO:0000313" key="9">
    <source>
        <dbReference type="Proteomes" id="UP000664658"/>
    </source>
</evidence>
<evidence type="ECO:0000256" key="6">
    <source>
        <dbReference type="ARBA" id="ARBA00023014"/>
    </source>
</evidence>
<dbReference type="InterPro" id="IPR007197">
    <property type="entry name" value="rSAM"/>
</dbReference>
<dbReference type="PANTHER" id="PTHR43583">
    <property type="entry name" value="2-IMINOACETATE SYNTHASE"/>
    <property type="match status" value="1"/>
</dbReference>
<comment type="caution">
    <text evidence="8">The sequence shown here is derived from an EMBL/GenBank/DDBJ whole genome shotgun (WGS) entry which is preliminary data.</text>
</comment>
<evidence type="ECO:0000256" key="5">
    <source>
        <dbReference type="ARBA" id="ARBA00023004"/>
    </source>
</evidence>
<evidence type="ECO:0000256" key="4">
    <source>
        <dbReference type="ARBA" id="ARBA00022723"/>
    </source>
</evidence>
<protein>
    <submittedName>
        <fullName evidence="8">2-iminoacetate synthase ThiH</fullName>
        <ecNumber evidence="8">4.1.99.19</ecNumber>
    </submittedName>
</protein>
<dbReference type="AlphaFoldDB" id="A0A8I1W952"/>
<dbReference type="InterPro" id="IPR010722">
    <property type="entry name" value="BATS_dom"/>
</dbReference>
<evidence type="ECO:0000259" key="7">
    <source>
        <dbReference type="SMART" id="SM00876"/>
    </source>
</evidence>
<organism evidence="8 9">
    <name type="scientific">Plesiomonas shigelloides</name>
    <name type="common">Aeromonas shigelloides</name>
    <dbReference type="NCBI Taxonomy" id="703"/>
    <lineage>
        <taxon>Bacteria</taxon>
        <taxon>Pseudomonadati</taxon>
        <taxon>Pseudomonadota</taxon>
        <taxon>Gammaproteobacteria</taxon>
        <taxon>Enterobacterales</taxon>
        <taxon>Enterobacteriaceae</taxon>
        <taxon>Plesiomonas</taxon>
    </lineage>
</organism>
<keyword evidence="3" id="KW-0949">S-adenosyl-L-methionine</keyword>
<dbReference type="PANTHER" id="PTHR43583:SF1">
    <property type="entry name" value="2-IMINOACETATE SYNTHASE"/>
    <property type="match status" value="1"/>
</dbReference>
<dbReference type="InterPro" id="IPR012726">
    <property type="entry name" value="ThiH"/>
</dbReference>
<evidence type="ECO:0000256" key="1">
    <source>
        <dbReference type="ARBA" id="ARBA00001966"/>
    </source>
</evidence>
<dbReference type="GO" id="GO:0036355">
    <property type="term" value="F:2-iminoacetate synthase activity"/>
    <property type="evidence" value="ECO:0007669"/>
    <property type="project" value="UniProtKB-EC"/>
</dbReference>
<name>A0A8I1W952_PLESH</name>
<accession>A0A8I1W952</accession>
<keyword evidence="4" id="KW-0479">Metal-binding</keyword>
<keyword evidence="6" id="KW-0411">Iron-sulfur</keyword>
<keyword evidence="8" id="KW-0456">Lyase</keyword>
<feature type="domain" description="Biotin and thiamin synthesis-associated" evidence="7">
    <location>
        <begin position="264"/>
        <end position="367"/>
    </location>
</feature>
<dbReference type="EC" id="4.1.99.19" evidence="8"/>
<proteinExistence type="predicted"/>
<dbReference type="InterPro" id="IPR034428">
    <property type="entry name" value="ThiH/NoCL/HydG-like"/>
</dbReference>
<gene>
    <name evidence="8" type="primary">thiH</name>
    <name evidence="8" type="ORF">J2R62_15755</name>
</gene>
<comment type="cofactor">
    <cofactor evidence="1">
        <name>[4Fe-4S] cluster</name>
        <dbReference type="ChEBI" id="CHEBI:49883"/>
    </cofactor>
</comment>
<reference evidence="8" key="1">
    <citation type="submission" date="2021-03" db="EMBL/GenBank/DDBJ databases">
        <title>Plesiomonas shigelloides zfcc0051, isolated from zebrafish feces.</title>
        <authorList>
            <person name="Vanderhoek Z."/>
            <person name="Gaulke C."/>
        </authorList>
    </citation>
    <scope>NUCLEOTIDE SEQUENCE</scope>
    <source>
        <strain evidence="8">Zfcc0051</strain>
    </source>
</reference>
<keyword evidence="2" id="KW-0004">4Fe-4S</keyword>
<dbReference type="RefSeq" id="WP_207542666.1">
    <property type="nucleotide sequence ID" value="NZ_JAFNAA010000023.1"/>
</dbReference>